<accession>A0A2I1P9Q7</accession>
<comment type="caution">
    <text evidence="3">The sequence shown here is derived from an EMBL/GenBank/DDBJ whole genome shotgun (WGS) entry which is preliminary data.</text>
</comment>
<dbReference type="PANTHER" id="PTHR34473:SF3">
    <property type="entry name" value="TRANSMEMBRANE PROTEIN-RELATED"/>
    <property type="match status" value="1"/>
</dbReference>
<dbReference type="AlphaFoldDB" id="A0A2I1P9Q7"/>
<feature type="transmembrane region" description="Helical" evidence="1">
    <location>
        <begin position="71"/>
        <end position="91"/>
    </location>
</feature>
<keyword evidence="1" id="KW-0472">Membrane</keyword>
<dbReference type="Pfam" id="PF03703">
    <property type="entry name" value="bPH_2"/>
    <property type="match status" value="1"/>
</dbReference>
<dbReference type="InterPro" id="IPR005182">
    <property type="entry name" value="YdbS-like_PH"/>
</dbReference>
<evidence type="ECO:0000313" key="4">
    <source>
        <dbReference type="Proteomes" id="UP000234206"/>
    </source>
</evidence>
<dbReference type="EMBL" id="PKIZ01000014">
    <property type="protein sequence ID" value="PKZ41367.1"/>
    <property type="molecule type" value="Genomic_DNA"/>
</dbReference>
<sequence length="186" mass="20293">MPVTSPHPAESLVVAAGRPDVAVLDEPRHRVSERAPAYWRVGEVVGLVVTLVISAGVLGGWWFLAEHAPPWWAWAVAGLFVLVGLVSLVVAPGLRYRWARWEATPDAVYTRTGWIDIERRMVPLARIQTVDVSRGPIMRHFGLTDVKITTASSAGDVTIEALDDERAQVLLEQLTRAASAVRGDGT</sequence>
<proteinExistence type="predicted"/>
<reference evidence="3 4" key="1">
    <citation type="submission" date="2017-12" db="EMBL/GenBank/DDBJ databases">
        <title>Phylogenetic diversity of female urinary microbiome.</title>
        <authorList>
            <person name="Thomas-White K."/>
            <person name="Wolfe A.J."/>
        </authorList>
    </citation>
    <scope>NUCLEOTIDE SEQUENCE [LARGE SCALE GENOMIC DNA]</scope>
    <source>
        <strain evidence="3 4">UMB1298</strain>
    </source>
</reference>
<gene>
    <name evidence="3" type="ORF">CYJ76_08075</name>
</gene>
<organism evidence="3 4">
    <name type="scientific">Kytococcus schroeteri</name>
    <dbReference type="NCBI Taxonomy" id="138300"/>
    <lineage>
        <taxon>Bacteria</taxon>
        <taxon>Bacillati</taxon>
        <taxon>Actinomycetota</taxon>
        <taxon>Actinomycetes</taxon>
        <taxon>Micrococcales</taxon>
        <taxon>Kytococcaceae</taxon>
        <taxon>Kytococcus</taxon>
    </lineage>
</organism>
<dbReference type="OrthoDB" id="3730669at2"/>
<evidence type="ECO:0000259" key="2">
    <source>
        <dbReference type="Pfam" id="PF03703"/>
    </source>
</evidence>
<dbReference type="Proteomes" id="UP000234206">
    <property type="component" value="Unassembled WGS sequence"/>
</dbReference>
<feature type="transmembrane region" description="Helical" evidence="1">
    <location>
        <begin position="44"/>
        <end position="65"/>
    </location>
</feature>
<keyword evidence="4" id="KW-1185">Reference proteome</keyword>
<feature type="domain" description="YdbS-like PH" evidence="2">
    <location>
        <begin position="96"/>
        <end position="174"/>
    </location>
</feature>
<name>A0A2I1P9Q7_9MICO</name>
<evidence type="ECO:0000313" key="3">
    <source>
        <dbReference type="EMBL" id="PKZ41367.1"/>
    </source>
</evidence>
<keyword evidence="1" id="KW-0812">Transmembrane</keyword>
<keyword evidence="1" id="KW-1133">Transmembrane helix</keyword>
<dbReference type="PANTHER" id="PTHR34473">
    <property type="entry name" value="UPF0699 TRANSMEMBRANE PROTEIN YDBS"/>
    <property type="match status" value="1"/>
</dbReference>
<protein>
    <recommendedName>
        <fullName evidence="2">YdbS-like PH domain-containing protein</fullName>
    </recommendedName>
</protein>
<evidence type="ECO:0000256" key="1">
    <source>
        <dbReference type="SAM" id="Phobius"/>
    </source>
</evidence>